<comment type="subcellular location">
    <subcellularLocation>
        <location evidence="1">Cell inner membrane</location>
        <topology evidence="1">Multi-pass membrane protein</topology>
    </subcellularLocation>
</comment>
<dbReference type="GO" id="GO:0005886">
    <property type="term" value="C:plasma membrane"/>
    <property type="evidence" value="ECO:0007669"/>
    <property type="project" value="UniProtKB-SubCell"/>
</dbReference>
<dbReference type="SUPFAM" id="SSF46458">
    <property type="entry name" value="Globin-like"/>
    <property type="match status" value="1"/>
</dbReference>
<evidence type="ECO:0000256" key="4">
    <source>
        <dbReference type="ARBA" id="ARBA00029447"/>
    </source>
</evidence>
<dbReference type="Gene3D" id="1.10.490.10">
    <property type="entry name" value="Globins"/>
    <property type="match status" value="1"/>
</dbReference>
<evidence type="ECO:0000256" key="5">
    <source>
        <dbReference type="PROSITE-ProRule" id="PRU00284"/>
    </source>
</evidence>
<accession>A0A327L2P1</accession>
<dbReference type="InterPro" id="IPR044398">
    <property type="entry name" value="Globin-sensor_dom"/>
</dbReference>
<dbReference type="GO" id="GO:0007165">
    <property type="term" value="P:signal transduction"/>
    <property type="evidence" value="ECO:0007669"/>
    <property type="project" value="UniProtKB-KW"/>
</dbReference>
<comment type="similarity">
    <text evidence="4">Belongs to the methyl-accepting chemotaxis (MCP) protein family.</text>
</comment>
<dbReference type="GO" id="GO:0004888">
    <property type="term" value="F:transmembrane signaling receptor activity"/>
    <property type="evidence" value="ECO:0007669"/>
    <property type="project" value="InterPro"/>
</dbReference>
<dbReference type="Pfam" id="PF00015">
    <property type="entry name" value="MCPsignal"/>
    <property type="match status" value="1"/>
</dbReference>
<keyword evidence="3 5" id="KW-0807">Transducer</keyword>
<dbReference type="InterPro" id="IPR004089">
    <property type="entry name" value="MCPsignal_dom"/>
</dbReference>
<dbReference type="GO" id="GO:0020037">
    <property type="term" value="F:heme binding"/>
    <property type="evidence" value="ECO:0007669"/>
    <property type="project" value="InterPro"/>
</dbReference>
<keyword evidence="9" id="KW-1185">Reference proteome</keyword>
<gene>
    <name evidence="8" type="ORF">CH341_10875</name>
</gene>
<dbReference type="PROSITE" id="PS50192">
    <property type="entry name" value="T_SNARE"/>
    <property type="match status" value="1"/>
</dbReference>
<dbReference type="CDD" id="cd01068">
    <property type="entry name" value="globin_sensor"/>
    <property type="match status" value="1"/>
</dbReference>
<dbReference type="InterPro" id="IPR004090">
    <property type="entry name" value="Chemotax_Me-accpt_rcpt"/>
</dbReference>
<evidence type="ECO:0000259" key="6">
    <source>
        <dbReference type="PROSITE" id="PS50111"/>
    </source>
</evidence>
<dbReference type="Proteomes" id="UP000249130">
    <property type="component" value="Unassembled WGS sequence"/>
</dbReference>
<sequence>MSDPDLQARLKFAEIDEETRTLLREMRPLIEKHLPGILDQFYSQIDRFPDAERMFTSEARKRHAKQKQLEHWATIAKGEFSDEYVRSVKRIGETHNKLGLEPRWYIGGYSYVMVRLVAMIEEQFRDGWLGSSKARRIELIGALVKAAMIDMDFAISVYIEAGERDKREAMDRIAGDFQTSVGGIVDTVSSASGGLENSASALTRTAEDTRSLALSVAAGSEEASTNVETVAAAAEELSSSVQEISRQVQESSRIAAEAVRQAERTDARITALSQAASRIGDVVKLITSVADQTNLLALNATIEAARAGEAGKGFAVVASEVKALAAQTAKATEEIGAQISGMQQATADSVSAIKEISTTIAQISDIANAIAAAAEQQGTATREIARNIQQAAAGTAQVASNITDVNTRAVESGNAASSVHAAAQSLAGESGRLKNEVNRFLASITSGSKVA</sequence>
<dbReference type="PROSITE" id="PS50111">
    <property type="entry name" value="CHEMOTAXIS_TRANSDUC_2"/>
    <property type="match status" value="1"/>
</dbReference>
<dbReference type="Gene3D" id="1.10.287.950">
    <property type="entry name" value="Methyl-accepting chemotaxis protein"/>
    <property type="match status" value="1"/>
</dbReference>
<dbReference type="EMBL" id="NPEX01000058">
    <property type="protein sequence ID" value="RAI44083.1"/>
    <property type="molecule type" value="Genomic_DNA"/>
</dbReference>
<keyword evidence="2" id="KW-1003">Cell membrane</keyword>
<evidence type="ECO:0000313" key="8">
    <source>
        <dbReference type="EMBL" id="RAI44083.1"/>
    </source>
</evidence>
<dbReference type="GO" id="GO:0019825">
    <property type="term" value="F:oxygen binding"/>
    <property type="evidence" value="ECO:0007669"/>
    <property type="project" value="InterPro"/>
</dbReference>
<evidence type="ECO:0000256" key="1">
    <source>
        <dbReference type="ARBA" id="ARBA00004429"/>
    </source>
</evidence>
<evidence type="ECO:0000256" key="3">
    <source>
        <dbReference type="ARBA" id="ARBA00023224"/>
    </source>
</evidence>
<reference evidence="8 9" key="1">
    <citation type="submission" date="2017-07" db="EMBL/GenBank/DDBJ databases">
        <title>Draft Genome Sequences of Select Purple Nonsulfur Bacteria.</title>
        <authorList>
            <person name="Lasarre B."/>
            <person name="Mckinlay J.B."/>
        </authorList>
    </citation>
    <scope>NUCLEOTIDE SEQUENCE [LARGE SCALE GENOMIC DNA]</scope>
    <source>
        <strain evidence="8 9">DSM 5909</strain>
    </source>
</reference>
<evidence type="ECO:0000313" key="9">
    <source>
        <dbReference type="Proteomes" id="UP000249130"/>
    </source>
</evidence>
<dbReference type="PANTHER" id="PTHR32089:SF112">
    <property type="entry name" value="LYSOZYME-LIKE PROTEIN-RELATED"/>
    <property type="match status" value="1"/>
</dbReference>
<dbReference type="GO" id="GO:0006935">
    <property type="term" value="P:chemotaxis"/>
    <property type="evidence" value="ECO:0007669"/>
    <property type="project" value="InterPro"/>
</dbReference>
<protein>
    <submittedName>
        <fullName evidence="8">Chemotaxis protein</fullName>
    </submittedName>
</protein>
<comment type="caution">
    <text evidence="8">The sequence shown here is derived from an EMBL/GenBank/DDBJ whole genome shotgun (WGS) entry which is preliminary data.</text>
</comment>
<evidence type="ECO:0000256" key="2">
    <source>
        <dbReference type="ARBA" id="ARBA00022519"/>
    </source>
</evidence>
<dbReference type="InterPro" id="IPR039379">
    <property type="entry name" value="Protoglobin_sensor_dom"/>
</dbReference>
<name>A0A327L2P1_9BRAD</name>
<dbReference type="SUPFAM" id="SSF58104">
    <property type="entry name" value="Methyl-accepting chemotaxis protein (MCP) signaling domain"/>
    <property type="match status" value="1"/>
</dbReference>
<feature type="domain" description="Methyl-accepting transducer" evidence="6">
    <location>
        <begin position="184"/>
        <end position="427"/>
    </location>
</feature>
<evidence type="ECO:0000259" key="7">
    <source>
        <dbReference type="PROSITE" id="PS50192"/>
    </source>
</evidence>
<dbReference type="PRINTS" id="PR00260">
    <property type="entry name" value="CHEMTRNSDUCR"/>
</dbReference>
<organism evidence="8 9">
    <name type="scientific">Rhodoplanes roseus</name>
    <dbReference type="NCBI Taxonomy" id="29409"/>
    <lineage>
        <taxon>Bacteria</taxon>
        <taxon>Pseudomonadati</taxon>
        <taxon>Pseudomonadota</taxon>
        <taxon>Alphaproteobacteria</taxon>
        <taxon>Hyphomicrobiales</taxon>
        <taxon>Nitrobacteraceae</taxon>
        <taxon>Rhodoplanes</taxon>
    </lineage>
</organism>
<keyword evidence="2" id="KW-0472">Membrane</keyword>
<dbReference type="InterPro" id="IPR009050">
    <property type="entry name" value="Globin-like_sf"/>
</dbReference>
<dbReference type="InterPro" id="IPR000727">
    <property type="entry name" value="T_SNARE_dom"/>
</dbReference>
<dbReference type="RefSeq" id="WP_111419063.1">
    <property type="nucleotide sequence ID" value="NZ_NPEX01000058.1"/>
</dbReference>
<proteinExistence type="inferred from homology"/>
<dbReference type="InterPro" id="IPR012292">
    <property type="entry name" value="Globin/Proto"/>
</dbReference>
<dbReference type="AlphaFoldDB" id="A0A327L2P1"/>
<keyword evidence="2" id="KW-0997">Cell inner membrane</keyword>
<dbReference type="PANTHER" id="PTHR32089">
    <property type="entry name" value="METHYL-ACCEPTING CHEMOTAXIS PROTEIN MCPB"/>
    <property type="match status" value="1"/>
</dbReference>
<dbReference type="OrthoDB" id="9814362at2"/>
<feature type="domain" description="T-SNARE coiled-coil homology" evidence="7">
    <location>
        <begin position="343"/>
        <end position="405"/>
    </location>
</feature>
<dbReference type="Pfam" id="PF11563">
    <property type="entry name" value="Protoglobin"/>
    <property type="match status" value="1"/>
</dbReference>
<dbReference type="SMART" id="SM00283">
    <property type="entry name" value="MA"/>
    <property type="match status" value="1"/>
</dbReference>